<evidence type="ECO:0000256" key="3">
    <source>
        <dbReference type="ARBA" id="ARBA00009982"/>
    </source>
</evidence>
<dbReference type="InterPro" id="IPR023026">
    <property type="entry name" value="Trp_synth_beta/beta-like"/>
</dbReference>
<dbReference type="eggNOG" id="COG0133">
    <property type="taxonomic scope" value="Bacteria"/>
</dbReference>
<dbReference type="EC" id="4.2.1.20" evidence="11"/>
<reference evidence="14 15" key="1">
    <citation type="journal article" date="2015" name="Stand. Genomic Sci.">
        <title>Complete genome sequence and description of Salinispira pacifica gen. nov., sp. nov., a novel spirochaete isolated form a hypersaline microbial mat.</title>
        <authorList>
            <person name="Ben Hania W."/>
            <person name="Joseph M."/>
            <person name="Schumann P."/>
            <person name="Bunk B."/>
            <person name="Fiebig A."/>
            <person name="Sproer C."/>
            <person name="Klenk H.P."/>
            <person name="Fardeau M.L."/>
            <person name="Spring S."/>
        </authorList>
    </citation>
    <scope>NUCLEOTIDE SEQUENCE [LARGE SCALE GENOMIC DNA]</scope>
    <source>
        <strain evidence="14 15">L21-RPul-D2</strain>
    </source>
</reference>
<dbReference type="KEGG" id="slr:L21SP2_0198"/>
<dbReference type="GO" id="GO:0005737">
    <property type="term" value="C:cytoplasm"/>
    <property type="evidence" value="ECO:0007669"/>
    <property type="project" value="TreeGrafter"/>
</dbReference>
<evidence type="ECO:0000313" key="14">
    <source>
        <dbReference type="EMBL" id="AHC13640.1"/>
    </source>
</evidence>
<feature type="domain" description="Tryptophan synthase beta chain-like PALP" evidence="13">
    <location>
        <begin position="53"/>
        <end position="381"/>
    </location>
</feature>
<keyword evidence="8 11" id="KW-0057">Aromatic amino acid biosynthesis</keyword>
<dbReference type="UniPathway" id="UPA00035">
    <property type="reaction ID" value="UER00044"/>
</dbReference>
<dbReference type="PANTHER" id="PTHR48077">
    <property type="entry name" value="TRYPTOPHAN SYNTHASE-RELATED"/>
    <property type="match status" value="1"/>
</dbReference>
<dbReference type="PIRSF" id="PIRSF001413">
    <property type="entry name" value="Trp_syn_beta"/>
    <property type="match status" value="1"/>
</dbReference>
<keyword evidence="7 11" id="KW-0663">Pyridoxal phosphate</keyword>
<comment type="catalytic activity">
    <reaction evidence="10 11">
        <text>(1S,2R)-1-C-(indol-3-yl)glycerol 3-phosphate + L-serine = D-glyceraldehyde 3-phosphate + L-tryptophan + H2O</text>
        <dbReference type="Rhea" id="RHEA:10532"/>
        <dbReference type="ChEBI" id="CHEBI:15377"/>
        <dbReference type="ChEBI" id="CHEBI:33384"/>
        <dbReference type="ChEBI" id="CHEBI:57912"/>
        <dbReference type="ChEBI" id="CHEBI:58866"/>
        <dbReference type="ChEBI" id="CHEBI:59776"/>
        <dbReference type="EC" id="4.2.1.20"/>
    </reaction>
</comment>
<evidence type="ECO:0000256" key="9">
    <source>
        <dbReference type="ARBA" id="ARBA00023239"/>
    </source>
</evidence>
<evidence type="ECO:0000313" key="15">
    <source>
        <dbReference type="Proteomes" id="UP000018680"/>
    </source>
</evidence>
<dbReference type="STRING" id="1307761.L21SP2_0198"/>
<evidence type="ECO:0000256" key="10">
    <source>
        <dbReference type="ARBA" id="ARBA00049047"/>
    </source>
</evidence>
<dbReference type="InterPro" id="IPR001926">
    <property type="entry name" value="TrpB-like_PALP"/>
</dbReference>
<dbReference type="FunFam" id="3.40.50.1100:FF:000004">
    <property type="entry name" value="Tryptophan synthase beta chain"/>
    <property type="match status" value="1"/>
</dbReference>
<dbReference type="SUPFAM" id="SSF53686">
    <property type="entry name" value="Tryptophan synthase beta subunit-like PLP-dependent enzymes"/>
    <property type="match status" value="1"/>
</dbReference>
<dbReference type="PATRIC" id="fig|1307761.3.peg.199"/>
<dbReference type="Proteomes" id="UP000018680">
    <property type="component" value="Chromosome"/>
</dbReference>
<evidence type="ECO:0000256" key="12">
    <source>
        <dbReference type="SAM" id="MobiDB-lite"/>
    </source>
</evidence>
<dbReference type="CDD" id="cd06446">
    <property type="entry name" value="Trp-synth_B"/>
    <property type="match status" value="1"/>
</dbReference>
<evidence type="ECO:0000256" key="7">
    <source>
        <dbReference type="ARBA" id="ARBA00022898"/>
    </source>
</evidence>
<comment type="function">
    <text evidence="11">The beta subunit is responsible for the synthesis of L-tryptophan from indole and L-serine.</text>
</comment>
<evidence type="ECO:0000259" key="13">
    <source>
        <dbReference type="Pfam" id="PF00291"/>
    </source>
</evidence>
<dbReference type="InterPro" id="IPR036052">
    <property type="entry name" value="TrpB-like_PALP_sf"/>
</dbReference>
<dbReference type="InterPro" id="IPR006654">
    <property type="entry name" value="Trp_synth_beta"/>
</dbReference>
<gene>
    <name evidence="11" type="primary">trpB</name>
    <name evidence="14" type="ORF">L21SP2_0198</name>
</gene>
<evidence type="ECO:0000256" key="8">
    <source>
        <dbReference type="ARBA" id="ARBA00023141"/>
    </source>
</evidence>
<keyword evidence="9 11" id="KW-0456">Lyase</keyword>
<dbReference type="HAMAP" id="MF_00133">
    <property type="entry name" value="Trp_synth_beta"/>
    <property type="match status" value="1"/>
</dbReference>
<evidence type="ECO:0000256" key="6">
    <source>
        <dbReference type="ARBA" id="ARBA00022822"/>
    </source>
</evidence>
<evidence type="ECO:0000256" key="5">
    <source>
        <dbReference type="ARBA" id="ARBA00022605"/>
    </source>
</evidence>
<dbReference type="AlphaFoldDB" id="V5WDF7"/>
<proteinExistence type="inferred from homology"/>
<keyword evidence="6 11" id="KW-0822">Tryptophan biosynthesis</keyword>
<dbReference type="HOGENOM" id="CLU_016734_3_1_12"/>
<evidence type="ECO:0000256" key="1">
    <source>
        <dbReference type="ARBA" id="ARBA00001933"/>
    </source>
</evidence>
<evidence type="ECO:0000256" key="2">
    <source>
        <dbReference type="ARBA" id="ARBA00004733"/>
    </source>
</evidence>
<dbReference type="GO" id="GO:0004834">
    <property type="term" value="F:tryptophan synthase activity"/>
    <property type="evidence" value="ECO:0007669"/>
    <property type="project" value="UniProtKB-UniRule"/>
</dbReference>
<comment type="subunit">
    <text evidence="4 11">Tetramer of two alpha and two beta chains.</text>
</comment>
<sequence length="432" mass="46770">MQVYNNYFGRFGGRYVAEVLRGALDDLEAAFIDAMNDREFLEEISRLQKEFIGRPTPLLYAENSSRELGGAQIFIKQEGLAATGAHKINNALGQALLAKRMGKTRIIAETGAGQHGVATAAVCAKLGLPCRVYMGEVDIARQRPNVFSMEMYGAEVVPVKTGSRTLKDAVNEALRDWAGSFDETHYLIGSALGPSPFPDMVREFQAVIGREVRQQAERQIIPRGLHLEALIACVGGGSNAMGFFAPFIEEEHPRLIGVEAGGRGAGIGEHAARMTSEASTGIVQGYKSRFLLDEDGQVQHTHSISAGLDYPGIGPQLAHLGETGRVEFHAARDDQALDALKYLASREGVIFALESAHGAWYGIELAKTLKPDQAIVINMSGRGDKDIFITAKAVQPEVWSEFLGSEIQEIRNTRTQSTASGRGPETGRGEPS</sequence>
<dbReference type="FunFam" id="3.40.50.1100:FF:000001">
    <property type="entry name" value="Tryptophan synthase beta chain"/>
    <property type="match status" value="1"/>
</dbReference>
<dbReference type="Gene3D" id="3.40.50.1100">
    <property type="match status" value="2"/>
</dbReference>
<dbReference type="EMBL" id="CP006939">
    <property type="protein sequence ID" value="AHC13640.1"/>
    <property type="molecule type" value="Genomic_DNA"/>
</dbReference>
<comment type="similarity">
    <text evidence="3 11">Belongs to the TrpB family.</text>
</comment>
<dbReference type="PANTHER" id="PTHR48077:SF3">
    <property type="entry name" value="TRYPTOPHAN SYNTHASE"/>
    <property type="match status" value="1"/>
</dbReference>
<comment type="cofactor">
    <cofactor evidence="1 11">
        <name>pyridoxal 5'-phosphate</name>
        <dbReference type="ChEBI" id="CHEBI:597326"/>
    </cofactor>
</comment>
<name>V5WDF7_9SPIO</name>
<keyword evidence="15" id="KW-1185">Reference proteome</keyword>
<dbReference type="RefSeq" id="WP_024266573.1">
    <property type="nucleotide sequence ID" value="NC_023035.1"/>
</dbReference>
<accession>V5WDF7</accession>
<comment type="pathway">
    <text evidence="2 11">Amino-acid biosynthesis; L-tryptophan biosynthesis; L-tryptophan from chorismate: step 5/5.</text>
</comment>
<protein>
    <recommendedName>
        <fullName evidence="11">Tryptophan synthase beta chain</fullName>
        <ecNumber evidence="11">4.2.1.20</ecNumber>
    </recommendedName>
</protein>
<dbReference type="OrthoDB" id="9766131at2"/>
<evidence type="ECO:0000256" key="4">
    <source>
        <dbReference type="ARBA" id="ARBA00011270"/>
    </source>
</evidence>
<organism evidence="14 15">
    <name type="scientific">Salinispira pacifica</name>
    <dbReference type="NCBI Taxonomy" id="1307761"/>
    <lineage>
        <taxon>Bacteria</taxon>
        <taxon>Pseudomonadati</taxon>
        <taxon>Spirochaetota</taxon>
        <taxon>Spirochaetia</taxon>
        <taxon>Spirochaetales</taxon>
        <taxon>Spirochaetaceae</taxon>
        <taxon>Salinispira</taxon>
    </lineage>
</organism>
<dbReference type="Pfam" id="PF00291">
    <property type="entry name" value="PALP"/>
    <property type="match status" value="1"/>
</dbReference>
<evidence type="ECO:0000256" key="11">
    <source>
        <dbReference type="HAMAP-Rule" id="MF_00133"/>
    </source>
</evidence>
<feature type="region of interest" description="Disordered" evidence="12">
    <location>
        <begin position="410"/>
        <end position="432"/>
    </location>
</feature>
<feature type="modified residue" description="N6-(pyridoxal phosphate)lysine" evidence="11">
    <location>
        <position position="87"/>
    </location>
</feature>
<dbReference type="NCBIfam" id="TIGR00263">
    <property type="entry name" value="trpB"/>
    <property type="match status" value="1"/>
</dbReference>
<keyword evidence="5 11" id="KW-0028">Amino-acid biosynthesis</keyword>